<keyword evidence="2" id="KW-1185">Reference proteome</keyword>
<organism evidence="1 2">
    <name type="scientific">Bowdeniella nasicola</name>
    <dbReference type="NCBI Taxonomy" id="208480"/>
    <lineage>
        <taxon>Bacteria</taxon>
        <taxon>Bacillati</taxon>
        <taxon>Actinomycetota</taxon>
        <taxon>Actinomycetes</taxon>
        <taxon>Actinomycetales</taxon>
        <taxon>Actinomycetaceae</taxon>
        <taxon>Bowdeniella</taxon>
    </lineage>
</organism>
<comment type="caution">
    <text evidence="1">The sequence shown here is derived from an EMBL/GenBank/DDBJ whole genome shotgun (WGS) entry which is preliminary data.</text>
</comment>
<dbReference type="AlphaFoldDB" id="A0A1Q5Q166"/>
<proteinExistence type="predicted"/>
<accession>A0A1Q5Q166</accession>
<evidence type="ECO:0000313" key="2">
    <source>
        <dbReference type="Proteomes" id="UP000185628"/>
    </source>
</evidence>
<evidence type="ECO:0000313" key="1">
    <source>
        <dbReference type="EMBL" id="OKL53330.1"/>
    </source>
</evidence>
<dbReference type="Proteomes" id="UP000185628">
    <property type="component" value="Unassembled WGS sequence"/>
</dbReference>
<gene>
    <name evidence="1" type="ORF">BSZ39_10150</name>
</gene>
<dbReference type="EMBL" id="MQVR01000069">
    <property type="protein sequence ID" value="OKL53330.1"/>
    <property type="molecule type" value="Genomic_DNA"/>
</dbReference>
<name>A0A1Q5Q166_9ACTO</name>
<reference evidence="2" key="1">
    <citation type="submission" date="2016-12" db="EMBL/GenBank/DDBJ databases">
        <authorList>
            <person name="Meng X."/>
        </authorList>
    </citation>
    <scope>NUCLEOTIDE SEQUENCE [LARGE SCALE GENOMIC DNA]</scope>
    <source>
        <strain evidence="2">DSM 19116</strain>
    </source>
</reference>
<dbReference type="RefSeq" id="WP_073717222.1">
    <property type="nucleotide sequence ID" value="NZ_MQVR01000069.1"/>
</dbReference>
<protein>
    <submittedName>
        <fullName evidence="1">Uncharacterized protein</fullName>
    </submittedName>
</protein>
<sequence>MDTSERLAAAFAATEHLAERLPLGLTPYYAEDGDVIAGAWPDTHPIPWPIAFWVGQLRVVEVKSLVVV</sequence>